<proteinExistence type="predicted"/>
<evidence type="ECO:0000313" key="1">
    <source>
        <dbReference type="EMBL" id="EWM55175.1"/>
    </source>
</evidence>
<keyword evidence="2" id="KW-1185">Reference proteome</keyword>
<dbReference type="Proteomes" id="UP000019365">
    <property type="component" value="Unassembled WGS sequence"/>
</dbReference>
<sequence length="78" mass="9293">MSKYSFSDSIRDHATLPLNFEPVPVDLRVDRDTMDREFDILTRDLPDSDIAELSKRVNMQAIMYNEKRIHIIVFKQYM</sequence>
<dbReference type="EMBL" id="ATAX01000006">
    <property type="protein sequence ID" value="EWM55175.1"/>
    <property type="molecule type" value="Genomic_DNA"/>
</dbReference>
<accession>W7V2H9</accession>
<protein>
    <submittedName>
        <fullName evidence="1">Uncharacterized protein</fullName>
    </submittedName>
</protein>
<evidence type="ECO:0000313" key="2">
    <source>
        <dbReference type="Proteomes" id="UP000019365"/>
    </source>
</evidence>
<name>W7V2H9_RUMFL</name>
<dbReference type="PATRIC" id="fig|1341157.4.peg.282"/>
<reference evidence="1 2" key="1">
    <citation type="journal article" date="2014" name="PLoS ONE">
        <title>Rumen cellulosomics: divergent fiber-degrading strategies revealed by comparative genome-wide analysis of six ruminococcal strains.</title>
        <authorList>
            <person name="Dassa B."/>
            <person name="Borovok I."/>
            <person name="Ruimy-Israeli V."/>
            <person name="Lamed R."/>
            <person name="Flint H.J."/>
            <person name="Duncan S.H."/>
            <person name="Henrissat B."/>
            <person name="Coutinho P."/>
            <person name="Morrison M."/>
            <person name="Mosoni P."/>
            <person name="Yeoman C.J."/>
            <person name="White B.A."/>
            <person name="Bayer E.A."/>
        </authorList>
    </citation>
    <scope>NUCLEOTIDE SEQUENCE [LARGE SCALE GENOMIC DNA]</scope>
    <source>
        <strain evidence="1 2">007c</strain>
    </source>
</reference>
<comment type="caution">
    <text evidence="1">The sequence shown here is derived from an EMBL/GenBank/DDBJ whole genome shotgun (WGS) entry which is preliminary data.</text>
</comment>
<dbReference type="AlphaFoldDB" id="W7V2H9"/>
<gene>
    <name evidence="1" type="ORF">RF007C_05730</name>
</gene>
<dbReference type="eggNOG" id="COG0610">
    <property type="taxonomic scope" value="Bacteria"/>
</dbReference>
<organism evidence="1 2">
    <name type="scientific">Ruminococcus flavefaciens 007c</name>
    <dbReference type="NCBI Taxonomy" id="1341157"/>
    <lineage>
        <taxon>Bacteria</taxon>
        <taxon>Bacillati</taxon>
        <taxon>Bacillota</taxon>
        <taxon>Clostridia</taxon>
        <taxon>Eubacteriales</taxon>
        <taxon>Oscillospiraceae</taxon>
        <taxon>Ruminococcus</taxon>
    </lineage>
</organism>
<dbReference type="RefSeq" id="WP_037296552.1">
    <property type="nucleotide sequence ID" value="NZ_ATAX01000006.1"/>
</dbReference>